<organism evidence="1 2">
    <name type="scientific">Gigaspora rosea</name>
    <dbReference type="NCBI Taxonomy" id="44941"/>
    <lineage>
        <taxon>Eukaryota</taxon>
        <taxon>Fungi</taxon>
        <taxon>Fungi incertae sedis</taxon>
        <taxon>Mucoromycota</taxon>
        <taxon>Glomeromycotina</taxon>
        <taxon>Glomeromycetes</taxon>
        <taxon>Diversisporales</taxon>
        <taxon>Gigasporaceae</taxon>
        <taxon>Gigaspora</taxon>
    </lineage>
</organism>
<evidence type="ECO:0000313" key="1">
    <source>
        <dbReference type="EMBL" id="RIB13937.1"/>
    </source>
</evidence>
<dbReference type="AlphaFoldDB" id="A0A397UXN1"/>
<gene>
    <name evidence="1" type="ORF">C2G38_2097178</name>
</gene>
<proteinExistence type="predicted"/>
<dbReference type="Proteomes" id="UP000266673">
    <property type="component" value="Unassembled WGS sequence"/>
</dbReference>
<evidence type="ECO:0000313" key="2">
    <source>
        <dbReference type="Proteomes" id="UP000266673"/>
    </source>
</evidence>
<name>A0A397UXN1_9GLOM</name>
<reference evidence="1 2" key="1">
    <citation type="submission" date="2018-06" db="EMBL/GenBank/DDBJ databases">
        <title>Comparative genomics reveals the genomic features of Rhizophagus irregularis, R. cerebriforme, R. diaphanum and Gigaspora rosea, and their symbiotic lifestyle signature.</title>
        <authorList>
            <person name="Morin E."/>
            <person name="San Clemente H."/>
            <person name="Chen E.C.H."/>
            <person name="De La Providencia I."/>
            <person name="Hainaut M."/>
            <person name="Kuo A."/>
            <person name="Kohler A."/>
            <person name="Murat C."/>
            <person name="Tang N."/>
            <person name="Roy S."/>
            <person name="Loubradou J."/>
            <person name="Henrissat B."/>
            <person name="Grigoriev I.V."/>
            <person name="Corradi N."/>
            <person name="Roux C."/>
            <person name="Martin F.M."/>
        </authorList>
    </citation>
    <scope>NUCLEOTIDE SEQUENCE [LARGE SCALE GENOMIC DNA]</scope>
    <source>
        <strain evidence="1 2">DAOM 194757</strain>
    </source>
</reference>
<dbReference type="OrthoDB" id="2387484at2759"/>
<protein>
    <submittedName>
        <fullName evidence="1">Uncharacterized protein</fullName>
    </submittedName>
</protein>
<dbReference type="EMBL" id="QKWP01000878">
    <property type="protein sequence ID" value="RIB13937.1"/>
    <property type="molecule type" value="Genomic_DNA"/>
</dbReference>
<keyword evidence="2" id="KW-1185">Reference proteome</keyword>
<accession>A0A397UXN1</accession>
<comment type="caution">
    <text evidence="1">The sequence shown here is derived from an EMBL/GenBank/DDBJ whole genome shotgun (WGS) entry which is preliminary data.</text>
</comment>
<sequence>MWEILHGKRVYQDKECDRELQELIVVNDKRPEVVENNKISPTAAEIEEILIKWQSDEKVLLEFSESEKILKNANEQTYFEAISESSYIFIMLNLLNNV</sequence>